<dbReference type="Gene3D" id="3.40.50.150">
    <property type="entry name" value="Vaccinia Virus protein VP39"/>
    <property type="match status" value="1"/>
</dbReference>
<evidence type="ECO:0000259" key="4">
    <source>
        <dbReference type="Pfam" id="PF08241"/>
    </source>
</evidence>
<evidence type="ECO:0000256" key="1">
    <source>
        <dbReference type="ARBA" id="ARBA00008361"/>
    </source>
</evidence>
<dbReference type="AlphaFoldDB" id="A0A8J3GPA1"/>
<dbReference type="Proteomes" id="UP000617531">
    <property type="component" value="Unassembled WGS sequence"/>
</dbReference>
<dbReference type="PANTHER" id="PTHR44942">
    <property type="entry name" value="METHYLTRANSF_11 DOMAIN-CONTAINING PROTEIN"/>
    <property type="match status" value="1"/>
</dbReference>
<feature type="domain" description="Methyltransferase type 11" evidence="4">
    <location>
        <begin position="48"/>
        <end position="135"/>
    </location>
</feature>
<keyword evidence="3" id="KW-0808">Transferase</keyword>
<protein>
    <submittedName>
        <fullName evidence="5">Putative methyltransferase</fullName>
    </submittedName>
</protein>
<dbReference type="PANTHER" id="PTHR44942:SF4">
    <property type="entry name" value="METHYLTRANSFERASE TYPE 11 DOMAIN-CONTAINING PROTEIN"/>
    <property type="match status" value="1"/>
</dbReference>
<reference evidence="5" key="1">
    <citation type="journal article" date="2014" name="Int. J. Syst. Evol. Microbiol.">
        <title>Complete genome sequence of Corynebacterium casei LMG S-19264T (=DSM 44701T), isolated from a smear-ripened cheese.</title>
        <authorList>
            <consortium name="US DOE Joint Genome Institute (JGI-PGF)"/>
            <person name="Walter F."/>
            <person name="Albersmeier A."/>
            <person name="Kalinowski J."/>
            <person name="Ruckert C."/>
        </authorList>
    </citation>
    <scope>NUCLEOTIDE SEQUENCE</scope>
    <source>
        <strain evidence="5">CGMCC 1.16548</strain>
    </source>
</reference>
<evidence type="ECO:0000313" key="6">
    <source>
        <dbReference type="Proteomes" id="UP000617531"/>
    </source>
</evidence>
<gene>
    <name evidence="5" type="ORF">GCM10011600_09810</name>
</gene>
<evidence type="ECO:0000313" key="5">
    <source>
        <dbReference type="EMBL" id="GHF10702.1"/>
    </source>
</evidence>
<evidence type="ECO:0000256" key="3">
    <source>
        <dbReference type="ARBA" id="ARBA00022679"/>
    </source>
</evidence>
<keyword evidence="2 5" id="KW-0489">Methyltransferase</keyword>
<evidence type="ECO:0000256" key="2">
    <source>
        <dbReference type="ARBA" id="ARBA00022603"/>
    </source>
</evidence>
<proteinExistence type="inferred from homology"/>
<comment type="caution">
    <text evidence="5">The sequence shown here is derived from an EMBL/GenBank/DDBJ whole genome shotgun (WGS) entry which is preliminary data.</text>
</comment>
<dbReference type="CDD" id="cd02440">
    <property type="entry name" value="AdoMet_MTases"/>
    <property type="match status" value="1"/>
</dbReference>
<dbReference type="InterPro" id="IPR029063">
    <property type="entry name" value="SAM-dependent_MTases_sf"/>
</dbReference>
<dbReference type="GO" id="GO:0032259">
    <property type="term" value="P:methylation"/>
    <property type="evidence" value="ECO:0007669"/>
    <property type="project" value="UniProtKB-KW"/>
</dbReference>
<dbReference type="RefSeq" id="WP_191282250.1">
    <property type="nucleotide sequence ID" value="NZ_BNAI01000001.1"/>
</dbReference>
<dbReference type="InterPro" id="IPR013216">
    <property type="entry name" value="Methyltransf_11"/>
</dbReference>
<accession>A0A8J3GPA1</accession>
<dbReference type="EMBL" id="BNAI01000001">
    <property type="protein sequence ID" value="GHF10702.1"/>
    <property type="molecule type" value="Genomic_DNA"/>
</dbReference>
<name>A0A8J3GPA1_9MICO</name>
<dbReference type="Pfam" id="PF08241">
    <property type="entry name" value="Methyltransf_11"/>
    <property type="match status" value="1"/>
</dbReference>
<dbReference type="GO" id="GO:0008757">
    <property type="term" value="F:S-adenosylmethionine-dependent methyltransferase activity"/>
    <property type="evidence" value="ECO:0007669"/>
    <property type="project" value="InterPro"/>
</dbReference>
<dbReference type="SUPFAM" id="SSF53335">
    <property type="entry name" value="S-adenosyl-L-methionine-dependent methyltransferases"/>
    <property type="match status" value="1"/>
</dbReference>
<dbReference type="InterPro" id="IPR051052">
    <property type="entry name" value="Diverse_substrate_MTase"/>
</dbReference>
<comment type="similarity">
    <text evidence="1">Belongs to the methyltransferase superfamily.</text>
</comment>
<reference evidence="5" key="2">
    <citation type="submission" date="2020-09" db="EMBL/GenBank/DDBJ databases">
        <authorList>
            <person name="Sun Q."/>
            <person name="Zhou Y."/>
        </authorList>
    </citation>
    <scope>NUCLEOTIDE SEQUENCE</scope>
    <source>
        <strain evidence="5">CGMCC 1.16548</strain>
    </source>
</reference>
<sequence>MAFPAARSRNFGSIAELYERVRPGYPADAVAWFLSAGAPVAGELRIADVGTGTGKLTDALLAPGRAVTAVDPDPGMLAVLSAKHPEVTTVTGTAEQLPFADASFDVVTFGQSWHWVDPPRGSSEVARVLRPGGSLGLFWNIRDAREQASDGRWVAELADILGHQSADELMLEAGGPVVTEPLAFDAMREFAWTSTIDVATLVDLAATHGFVITASEADRHQMLDAVRALGERVADGEGMLRLPYRLYVYRFSAP</sequence>
<keyword evidence="6" id="KW-1185">Reference proteome</keyword>
<organism evidence="5 6">
    <name type="scientific">Pseudolysinimonas yzui</name>
    <dbReference type="NCBI Taxonomy" id="2708254"/>
    <lineage>
        <taxon>Bacteria</taxon>
        <taxon>Bacillati</taxon>
        <taxon>Actinomycetota</taxon>
        <taxon>Actinomycetes</taxon>
        <taxon>Micrococcales</taxon>
        <taxon>Microbacteriaceae</taxon>
        <taxon>Pseudolysinimonas</taxon>
    </lineage>
</organism>